<dbReference type="Pfam" id="PF25954">
    <property type="entry name" value="Beta-barrel_RND_2"/>
    <property type="match status" value="1"/>
</dbReference>
<dbReference type="GO" id="GO:0016020">
    <property type="term" value="C:membrane"/>
    <property type="evidence" value="ECO:0007669"/>
    <property type="project" value="InterPro"/>
</dbReference>
<dbReference type="Gene3D" id="2.40.420.20">
    <property type="match status" value="1"/>
</dbReference>
<evidence type="ECO:0000256" key="3">
    <source>
        <dbReference type="SAM" id="SignalP"/>
    </source>
</evidence>
<organism evidence="6 7">
    <name type="scientific">Rhodocyclus tenuis</name>
    <name type="common">Rhodospirillum tenue</name>
    <dbReference type="NCBI Taxonomy" id="1066"/>
    <lineage>
        <taxon>Bacteria</taxon>
        <taxon>Pseudomonadati</taxon>
        <taxon>Pseudomonadota</taxon>
        <taxon>Betaproteobacteria</taxon>
        <taxon>Rhodocyclales</taxon>
        <taxon>Rhodocyclaceae</taxon>
        <taxon>Rhodocyclus</taxon>
    </lineage>
</organism>
<evidence type="ECO:0000256" key="1">
    <source>
        <dbReference type="ARBA" id="ARBA00009477"/>
    </source>
</evidence>
<dbReference type="GO" id="GO:0060003">
    <property type="term" value="P:copper ion export"/>
    <property type="evidence" value="ECO:0007669"/>
    <property type="project" value="TreeGrafter"/>
</dbReference>
<dbReference type="Gene3D" id="2.40.30.170">
    <property type="match status" value="1"/>
</dbReference>
<dbReference type="Pfam" id="PF25973">
    <property type="entry name" value="BSH_CzcB"/>
    <property type="match status" value="1"/>
</dbReference>
<feature type="signal peptide" evidence="3">
    <location>
        <begin position="1"/>
        <end position="29"/>
    </location>
</feature>
<keyword evidence="7" id="KW-1185">Reference proteome</keyword>
<dbReference type="Proteomes" id="UP000587070">
    <property type="component" value="Unassembled WGS sequence"/>
</dbReference>
<feature type="domain" description="CusB-like beta-barrel" evidence="4">
    <location>
        <begin position="230"/>
        <end position="305"/>
    </location>
</feature>
<dbReference type="Gene3D" id="2.40.50.100">
    <property type="match status" value="1"/>
</dbReference>
<name>A0A840G7F6_RHOTE</name>
<dbReference type="GO" id="GO:0046914">
    <property type="term" value="F:transition metal ion binding"/>
    <property type="evidence" value="ECO:0007669"/>
    <property type="project" value="TreeGrafter"/>
</dbReference>
<reference evidence="6 7" key="1">
    <citation type="submission" date="2020-08" db="EMBL/GenBank/DDBJ databases">
        <title>Genome sequencing of Purple Non-Sulfur Bacteria from various extreme environments.</title>
        <authorList>
            <person name="Mayer M."/>
        </authorList>
    </citation>
    <scope>NUCLEOTIDE SEQUENCE [LARGE SCALE GENOMIC DNA]</scope>
    <source>
        <strain evidence="6 7">2761</strain>
    </source>
</reference>
<evidence type="ECO:0000313" key="6">
    <source>
        <dbReference type="EMBL" id="MBB4247806.1"/>
    </source>
</evidence>
<gene>
    <name evidence="6" type="ORF">GGD90_002191</name>
</gene>
<proteinExistence type="inferred from homology"/>
<comment type="similarity">
    <text evidence="1">Belongs to the membrane fusion protein (MFP) (TC 8.A.1) family.</text>
</comment>
<dbReference type="InterPro" id="IPR058792">
    <property type="entry name" value="Beta-barrel_RND_2"/>
</dbReference>
<feature type="chain" id="PRO_5033046557" evidence="3">
    <location>
        <begin position="30"/>
        <end position="411"/>
    </location>
</feature>
<evidence type="ECO:0000259" key="4">
    <source>
        <dbReference type="Pfam" id="PF25954"/>
    </source>
</evidence>
<dbReference type="InterPro" id="IPR006143">
    <property type="entry name" value="RND_pump_MFP"/>
</dbReference>
<keyword evidence="2" id="KW-0813">Transport</keyword>
<sequence>MQLTLPPLLRLLLPALFCPLCLTAGAAFAAEKTPTPILPISAQQAKALGIETETLARAGAGLAAGLPAEVRVPNEQLRVVAAPLAGMVVAIDVAAGQSVKKGQTLARLASPALLGAERDYLQAAQAAQLATQAARRDEQLFAEGIIAEARVQATRSAFEQASVGLAARREELRLAGVSDTALTSLAQQRRLPSEVLIAAPMAGVVLEQTVQTGQRVDAAAPLFRIGRLSPLWLEIQVPASLAASLREGLAVNVAVSGAAGNSSASGRIINVGRQIGAGSQTVTVRAQLDKGADRLSPGQMVEASIDVPVSSGAPAAGDAGKVFRVAQTALARIDSLTYVFVAEGEGFRAQPVNTVGQAGDYVLLQSPALNAQTRIATRGLSSLKSAWSVLRDSAESKAAAADSAAKPAGGK</sequence>
<evidence type="ECO:0000259" key="5">
    <source>
        <dbReference type="Pfam" id="PF25973"/>
    </source>
</evidence>
<evidence type="ECO:0000256" key="2">
    <source>
        <dbReference type="ARBA" id="ARBA00022448"/>
    </source>
</evidence>
<accession>A0A840G7F6</accession>
<dbReference type="InterPro" id="IPR058647">
    <property type="entry name" value="BSH_CzcB-like"/>
</dbReference>
<dbReference type="GO" id="GO:0022857">
    <property type="term" value="F:transmembrane transporter activity"/>
    <property type="evidence" value="ECO:0007669"/>
    <property type="project" value="InterPro"/>
</dbReference>
<dbReference type="NCBIfam" id="TIGR01730">
    <property type="entry name" value="RND_mfp"/>
    <property type="match status" value="1"/>
</dbReference>
<evidence type="ECO:0000313" key="7">
    <source>
        <dbReference type="Proteomes" id="UP000587070"/>
    </source>
</evidence>
<dbReference type="SUPFAM" id="SSF111369">
    <property type="entry name" value="HlyD-like secretion proteins"/>
    <property type="match status" value="1"/>
</dbReference>
<dbReference type="GO" id="GO:0030288">
    <property type="term" value="C:outer membrane-bounded periplasmic space"/>
    <property type="evidence" value="ECO:0007669"/>
    <property type="project" value="TreeGrafter"/>
</dbReference>
<dbReference type="EMBL" id="JACIGE010000007">
    <property type="protein sequence ID" value="MBB4247806.1"/>
    <property type="molecule type" value="Genomic_DNA"/>
</dbReference>
<comment type="caution">
    <text evidence="6">The sequence shown here is derived from an EMBL/GenBank/DDBJ whole genome shotgun (WGS) entry which is preliminary data.</text>
</comment>
<dbReference type="RefSeq" id="WP_153116767.1">
    <property type="nucleotide sequence ID" value="NZ_JACIGE010000007.1"/>
</dbReference>
<feature type="domain" description="CzcB-like barrel-sandwich hybrid" evidence="5">
    <location>
        <begin position="78"/>
        <end position="225"/>
    </location>
</feature>
<protein>
    <submittedName>
        <fullName evidence="6">RND family efflux transporter MFP subunit</fullName>
    </submittedName>
</protein>
<dbReference type="InterPro" id="IPR051909">
    <property type="entry name" value="MFP_Cation_Efflux"/>
</dbReference>
<dbReference type="AlphaFoldDB" id="A0A840G7F6"/>
<dbReference type="Gene3D" id="1.10.287.470">
    <property type="entry name" value="Helix hairpin bin"/>
    <property type="match status" value="1"/>
</dbReference>
<dbReference type="OrthoDB" id="9806939at2"/>
<dbReference type="PANTHER" id="PTHR30097">
    <property type="entry name" value="CATION EFFLUX SYSTEM PROTEIN CUSB"/>
    <property type="match status" value="1"/>
</dbReference>
<keyword evidence="3" id="KW-0732">Signal</keyword>
<dbReference type="GO" id="GO:0015679">
    <property type="term" value="P:plasma membrane copper ion transport"/>
    <property type="evidence" value="ECO:0007669"/>
    <property type="project" value="TreeGrafter"/>
</dbReference>
<dbReference type="PANTHER" id="PTHR30097:SF4">
    <property type="entry name" value="SLR6042 PROTEIN"/>
    <property type="match status" value="1"/>
</dbReference>